<organism evidence="1 2">
    <name type="scientific">Trichoderma gamsii</name>
    <dbReference type="NCBI Taxonomy" id="398673"/>
    <lineage>
        <taxon>Eukaryota</taxon>
        <taxon>Fungi</taxon>
        <taxon>Dikarya</taxon>
        <taxon>Ascomycota</taxon>
        <taxon>Pezizomycotina</taxon>
        <taxon>Sordariomycetes</taxon>
        <taxon>Hypocreomycetidae</taxon>
        <taxon>Hypocreales</taxon>
        <taxon>Hypocreaceae</taxon>
        <taxon>Trichoderma</taxon>
    </lineage>
</organism>
<dbReference type="Proteomes" id="UP000236546">
    <property type="component" value="Unassembled WGS sequence"/>
</dbReference>
<protein>
    <submittedName>
        <fullName evidence="1">Uncharacterized protein</fullName>
    </submittedName>
</protein>
<sequence>MEDLWQQSSSMDMVPETSELCIVAIDGAAPEDVCFRDVNWSEKYIPVLTRLDEGVVVLTDAMGILEYGISLINAFPGSPEGEAVVSLLKGLGQVWEGK</sequence>
<name>A0A2K0TBM9_9HYPO</name>
<accession>A0A2K0TBM9</accession>
<dbReference type="AlphaFoldDB" id="A0A2K0TBM9"/>
<evidence type="ECO:0000313" key="1">
    <source>
        <dbReference type="EMBL" id="PNP42907.1"/>
    </source>
</evidence>
<gene>
    <name evidence="1" type="ORF">TGAMA5MH_05653</name>
</gene>
<reference evidence="1 2" key="1">
    <citation type="submission" date="2017-02" db="EMBL/GenBank/DDBJ databases">
        <title>Genomes of Trichoderma spp. with biocontrol activity.</title>
        <authorList>
            <person name="Gardiner D."/>
            <person name="Kazan K."/>
            <person name="Vos C."/>
            <person name="Harvey P."/>
        </authorList>
    </citation>
    <scope>NUCLEOTIDE SEQUENCE [LARGE SCALE GENOMIC DNA]</scope>
    <source>
        <strain evidence="1 2">A5MH</strain>
    </source>
</reference>
<comment type="caution">
    <text evidence="1">The sequence shown here is derived from an EMBL/GenBank/DDBJ whole genome shotgun (WGS) entry which is preliminary data.</text>
</comment>
<proteinExistence type="predicted"/>
<evidence type="ECO:0000313" key="2">
    <source>
        <dbReference type="Proteomes" id="UP000236546"/>
    </source>
</evidence>
<dbReference type="EMBL" id="MTYH01000050">
    <property type="protein sequence ID" value="PNP42907.1"/>
    <property type="molecule type" value="Genomic_DNA"/>
</dbReference>
<dbReference type="OrthoDB" id="40579at2759"/>